<organism evidence="2 3">
    <name type="scientific">Knipowitschia caucasica</name>
    <name type="common">Caucasian dwarf goby</name>
    <name type="synonym">Pomatoschistus caucasicus</name>
    <dbReference type="NCBI Taxonomy" id="637954"/>
    <lineage>
        <taxon>Eukaryota</taxon>
        <taxon>Metazoa</taxon>
        <taxon>Chordata</taxon>
        <taxon>Craniata</taxon>
        <taxon>Vertebrata</taxon>
        <taxon>Euteleostomi</taxon>
        <taxon>Actinopterygii</taxon>
        <taxon>Neopterygii</taxon>
        <taxon>Teleostei</taxon>
        <taxon>Neoteleostei</taxon>
        <taxon>Acanthomorphata</taxon>
        <taxon>Gobiaria</taxon>
        <taxon>Gobiiformes</taxon>
        <taxon>Gobioidei</taxon>
        <taxon>Gobiidae</taxon>
        <taxon>Gobiinae</taxon>
        <taxon>Knipowitschia</taxon>
    </lineage>
</organism>
<name>A0AAV2J0R7_KNICA</name>
<dbReference type="Proteomes" id="UP001497482">
    <property type="component" value="Chromosome 1"/>
</dbReference>
<feature type="region of interest" description="Disordered" evidence="1">
    <location>
        <begin position="101"/>
        <end position="121"/>
    </location>
</feature>
<evidence type="ECO:0000313" key="2">
    <source>
        <dbReference type="EMBL" id="CAL1569991.1"/>
    </source>
</evidence>
<dbReference type="EMBL" id="OZ035823">
    <property type="protein sequence ID" value="CAL1569991.1"/>
    <property type="molecule type" value="Genomic_DNA"/>
</dbReference>
<sequence length="121" mass="12874">MLRLLRSERSDVRIASLPSWLRPTPAKIGSLESHTHMCLAWAPGFAKEIHRSPLQTTLTSPSGGVFREPAFSVGPPEGNALPWSERAEKVPNLHARGQWLAAKGGWGRGKEEGGGGGGGGI</sequence>
<dbReference type="AlphaFoldDB" id="A0AAV2J0R7"/>
<keyword evidence="3" id="KW-1185">Reference proteome</keyword>
<proteinExistence type="predicted"/>
<accession>A0AAV2J0R7</accession>
<evidence type="ECO:0000313" key="3">
    <source>
        <dbReference type="Proteomes" id="UP001497482"/>
    </source>
</evidence>
<feature type="region of interest" description="Disordered" evidence="1">
    <location>
        <begin position="56"/>
        <end position="82"/>
    </location>
</feature>
<gene>
    <name evidence="2" type="ORF">KC01_LOCUS2347</name>
</gene>
<evidence type="ECO:0000256" key="1">
    <source>
        <dbReference type="SAM" id="MobiDB-lite"/>
    </source>
</evidence>
<reference evidence="2 3" key="1">
    <citation type="submission" date="2024-04" db="EMBL/GenBank/DDBJ databases">
        <authorList>
            <person name="Waldvogel A.-M."/>
            <person name="Schoenle A."/>
        </authorList>
    </citation>
    <scope>NUCLEOTIDE SEQUENCE [LARGE SCALE GENOMIC DNA]</scope>
</reference>
<protein>
    <submittedName>
        <fullName evidence="2">Uncharacterized protein</fullName>
    </submittedName>
</protein>